<accession>A0ABP8HQ70</accession>
<evidence type="ECO:0000256" key="14">
    <source>
        <dbReference type="ARBA" id="ARBA00023306"/>
    </source>
</evidence>
<evidence type="ECO:0000256" key="6">
    <source>
        <dbReference type="ARBA" id="ARBA00022670"/>
    </source>
</evidence>
<evidence type="ECO:0000313" key="20">
    <source>
        <dbReference type="Proteomes" id="UP001501671"/>
    </source>
</evidence>
<evidence type="ECO:0000256" key="2">
    <source>
        <dbReference type="ARBA" id="ARBA00022475"/>
    </source>
</evidence>
<keyword evidence="14 16" id="KW-0131">Cell cycle</keyword>
<dbReference type="Gene3D" id="1.10.150.770">
    <property type="match status" value="1"/>
</dbReference>
<keyword evidence="2 16" id="KW-1003">Cell membrane</keyword>
<comment type="subcellular location">
    <subcellularLocation>
        <location evidence="1">Membrane</location>
    </subcellularLocation>
</comment>
<keyword evidence="11 16" id="KW-1133">Transmembrane helix</keyword>
<dbReference type="Gene3D" id="3.40.710.10">
    <property type="entry name" value="DD-peptidase/beta-lactamase superfamily"/>
    <property type="match status" value="1"/>
</dbReference>
<keyword evidence="15 16" id="KW-0961">Cell wall biogenesis/degradation</keyword>
<feature type="active site" description="Acyl-ester intermediate" evidence="16">
    <location>
        <position position="300"/>
    </location>
</feature>
<keyword evidence="6 16" id="KW-0645">Protease</keyword>
<dbReference type="Gene3D" id="3.30.450.330">
    <property type="match status" value="1"/>
</dbReference>
<protein>
    <recommendedName>
        <fullName evidence="16">Peptidoglycan D,D-transpeptidase FtsI</fullName>
        <ecNumber evidence="16">3.4.16.4</ecNumber>
    </recommendedName>
    <alternativeName>
        <fullName evidence="16">Penicillin-binding protein 3</fullName>
        <shortName evidence="16">PBP-3</shortName>
    </alternativeName>
</protein>
<comment type="pathway">
    <text evidence="16">Cell wall biogenesis; peptidoglycan biosynthesis.</text>
</comment>
<evidence type="ECO:0000259" key="18">
    <source>
        <dbReference type="Pfam" id="PF03717"/>
    </source>
</evidence>
<sequence length="577" mass="62420">MRKHVPFSANPVLHLTLPAWRSRLVLFLLFAGFVALIARAMYLQGLSNDFLQKQGESRYARTLTLPASRGKITDRNGVVIASSLPARAIWAIPEDVKAPPAKLAELAKLLEIPLADLQRKLANEDKSFVYIKRQVPVETADKVAALGLDGIHQQRETLRYYPEGEVLAHVLGFTNVEDRGQEGIELAYNAQLAGRPGSRRVIKDRLGRVVEDVQAVVPPANGHDLTLSIDTRVQYLAYSALKEAVERNKAAGAAAIVVDAHTGEILALVNMPTYNPNQRGSLTGPQLRNRALTDTFEPGSTIKPFSISLALELGRVKPSTTFDTGKGHLFFNGRTISDTHGYGVLDVGGIIQKSSNIGTTLISQRLENKEMWEKYTELGFGQAPKLDFPGAVAGRLRPYERWRPIEKATMAYGYGLSVSLVQLAHAYTAFARNGDMIPLTFLKTDRPGPAIQVYSPATVRTVRPMLEAAAGSHGTAAQAQVMGYRVAGKTGTARKNVNGVYTNKYVASFSGFAPASDPRVIVTVMVDAPSAGDIYGGSVAGPVFANIMGGTLRLLGVQPDAPFKSLVIPQSPLEEGL</sequence>
<comment type="catalytic activity">
    <reaction evidence="16">
        <text>Preferential cleavage: (Ac)2-L-Lys-D-Ala-|-D-Ala. Also transpeptidation of peptidyl-alanyl moieties that are N-acyl substituents of D-alanine.</text>
        <dbReference type="EC" id="3.4.16.4"/>
    </reaction>
</comment>
<evidence type="ECO:0000313" key="19">
    <source>
        <dbReference type="EMBL" id="GAA4342600.1"/>
    </source>
</evidence>
<dbReference type="RefSeq" id="WP_345252164.1">
    <property type="nucleotide sequence ID" value="NZ_BAABFO010000034.1"/>
</dbReference>
<dbReference type="InterPro" id="IPR037532">
    <property type="entry name" value="FtsI_transpept"/>
</dbReference>
<dbReference type="SUPFAM" id="SSF56601">
    <property type="entry name" value="beta-lactamase/transpeptidase-like"/>
    <property type="match status" value="1"/>
</dbReference>
<name>A0ABP8HQ70_9BURK</name>
<keyword evidence="8 16" id="KW-0378">Hydrolase</keyword>
<dbReference type="PANTHER" id="PTHR30627">
    <property type="entry name" value="PEPTIDOGLYCAN D,D-TRANSPEPTIDASE"/>
    <property type="match status" value="1"/>
</dbReference>
<dbReference type="InterPro" id="IPR001460">
    <property type="entry name" value="PCN-bd_Tpept"/>
</dbReference>
<dbReference type="InterPro" id="IPR012338">
    <property type="entry name" value="Beta-lactam/transpept-like"/>
</dbReference>
<evidence type="ECO:0000256" key="5">
    <source>
        <dbReference type="ARBA" id="ARBA00022645"/>
    </source>
</evidence>
<evidence type="ECO:0000256" key="10">
    <source>
        <dbReference type="ARBA" id="ARBA00022984"/>
    </source>
</evidence>
<evidence type="ECO:0000259" key="17">
    <source>
        <dbReference type="Pfam" id="PF00905"/>
    </source>
</evidence>
<keyword evidence="3 16" id="KW-0997">Cell inner membrane</keyword>
<dbReference type="Proteomes" id="UP001501671">
    <property type="component" value="Unassembled WGS sequence"/>
</dbReference>
<dbReference type="Pfam" id="PF00905">
    <property type="entry name" value="Transpeptidase"/>
    <property type="match status" value="1"/>
</dbReference>
<dbReference type="InterPro" id="IPR050515">
    <property type="entry name" value="Beta-lactam/transpept"/>
</dbReference>
<evidence type="ECO:0000256" key="8">
    <source>
        <dbReference type="ARBA" id="ARBA00022801"/>
    </source>
</evidence>
<reference evidence="20" key="1">
    <citation type="journal article" date="2019" name="Int. J. Syst. Evol. Microbiol.">
        <title>The Global Catalogue of Microorganisms (GCM) 10K type strain sequencing project: providing services to taxonomists for standard genome sequencing and annotation.</title>
        <authorList>
            <consortium name="The Broad Institute Genomics Platform"/>
            <consortium name="The Broad Institute Genome Sequencing Center for Infectious Disease"/>
            <person name="Wu L."/>
            <person name="Ma J."/>
        </authorList>
    </citation>
    <scope>NUCLEOTIDE SEQUENCE [LARGE SCALE GENOMIC DNA]</scope>
    <source>
        <strain evidence="20">JCM 17666</strain>
    </source>
</reference>
<evidence type="ECO:0000256" key="3">
    <source>
        <dbReference type="ARBA" id="ARBA00022519"/>
    </source>
</evidence>
<evidence type="ECO:0000256" key="1">
    <source>
        <dbReference type="ARBA" id="ARBA00004370"/>
    </source>
</evidence>
<keyword evidence="10 16" id="KW-0573">Peptidoglycan synthesis</keyword>
<evidence type="ECO:0000256" key="12">
    <source>
        <dbReference type="ARBA" id="ARBA00023136"/>
    </source>
</evidence>
<dbReference type="HAMAP" id="MF_02080">
    <property type="entry name" value="FtsI_transpept"/>
    <property type="match status" value="1"/>
</dbReference>
<keyword evidence="20" id="KW-1185">Reference proteome</keyword>
<keyword evidence="7 16" id="KW-0812">Transmembrane</keyword>
<dbReference type="PANTHER" id="PTHR30627:SF1">
    <property type="entry name" value="PEPTIDOGLYCAN D,D-TRANSPEPTIDASE FTSI"/>
    <property type="match status" value="1"/>
</dbReference>
<evidence type="ECO:0000256" key="4">
    <source>
        <dbReference type="ARBA" id="ARBA00022618"/>
    </source>
</evidence>
<gene>
    <name evidence="16" type="primary">ftsI</name>
    <name evidence="19" type="ORF">GCM10023144_44760</name>
</gene>
<evidence type="ECO:0000256" key="7">
    <source>
        <dbReference type="ARBA" id="ARBA00022692"/>
    </source>
</evidence>
<dbReference type="InterPro" id="IPR036138">
    <property type="entry name" value="PBP_dimer_sf"/>
</dbReference>
<dbReference type="EMBL" id="BAABFO010000034">
    <property type="protein sequence ID" value="GAA4342600.1"/>
    <property type="molecule type" value="Genomic_DNA"/>
</dbReference>
<evidence type="ECO:0000256" key="9">
    <source>
        <dbReference type="ARBA" id="ARBA00022960"/>
    </source>
</evidence>
<comment type="function">
    <text evidence="16">Catalyzes cross-linking of the peptidoglycan cell wall at the division septum.</text>
</comment>
<dbReference type="Pfam" id="PF03717">
    <property type="entry name" value="PBP_dimer"/>
    <property type="match status" value="1"/>
</dbReference>
<evidence type="ECO:0000256" key="15">
    <source>
        <dbReference type="ARBA" id="ARBA00023316"/>
    </source>
</evidence>
<keyword evidence="13 16" id="KW-0717">Septation</keyword>
<organism evidence="19 20">
    <name type="scientific">Pigmentiphaga soli</name>
    <dbReference type="NCBI Taxonomy" id="1007095"/>
    <lineage>
        <taxon>Bacteria</taxon>
        <taxon>Pseudomonadati</taxon>
        <taxon>Pseudomonadota</taxon>
        <taxon>Betaproteobacteria</taxon>
        <taxon>Burkholderiales</taxon>
        <taxon>Alcaligenaceae</taxon>
        <taxon>Pigmentiphaga</taxon>
    </lineage>
</organism>
<keyword evidence="12 16" id="KW-0472">Membrane</keyword>
<dbReference type="Gene3D" id="3.90.1310.10">
    <property type="entry name" value="Penicillin-binding protein 2a (Domain 2)"/>
    <property type="match status" value="1"/>
</dbReference>
<feature type="domain" description="Penicillin-binding protein dimerisation" evidence="18">
    <location>
        <begin position="65"/>
        <end position="212"/>
    </location>
</feature>
<comment type="caution">
    <text evidence="19">The sequence shown here is derived from an EMBL/GenBank/DDBJ whole genome shotgun (WGS) entry which is preliminary data.</text>
</comment>
<keyword evidence="4 16" id="KW-0132">Cell division</keyword>
<evidence type="ECO:0000256" key="11">
    <source>
        <dbReference type="ARBA" id="ARBA00022989"/>
    </source>
</evidence>
<comment type="similarity">
    <text evidence="16">Belongs to the transpeptidase family. FtsI subfamily.</text>
</comment>
<dbReference type="InterPro" id="IPR005311">
    <property type="entry name" value="PBP_dimer"/>
</dbReference>
<proteinExistence type="inferred from homology"/>
<feature type="domain" description="Penicillin-binding protein transpeptidase" evidence="17">
    <location>
        <begin position="254"/>
        <end position="548"/>
    </location>
</feature>
<dbReference type="SUPFAM" id="SSF56519">
    <property type="entry name" value="Penicillin binding protein dimerisation domain"/>
    <property type="match status" value="1"/>
</dbReference>
<keyword evidence="5 16" id="KW-0121">Carboxypeptidase</keyword>
<keyword evidence="9 16" id="KW-0133">Cell shape</keyword>
<evidence type="ECO:0000256" key="16">
    <source>
        <dbReference type="HAMAP-Rule" id="MF_02080"/>
    </source>
</evidence>
<dbReference type="EC" id="3.4.16.4" evidence="16"/>
<evidence type="ECO:0000256" key="13">
    <source>
        <dbReference type="ARBA" id="ARBA00023210"/>
    </source>
</evidence>